<evidence type="ECO:0000256" key="5">
    <source>
        <dbReference type="ARBA" id="ARBA00023136"/>
    </source>
</evidence>
<evidence type="ECO:0000256" key="4">
    <source>
        <dbReference type="ARBA" id="ARBA00022989"/>
    </source>
</evidence>
<dbReference type="RefSeq" id="WP_121023008.1">
    <property type="nucleotide sequence ID" value="NZ_RCCE01000002.1"/>
</dbReference>
<feature type="transmembrane region" description="Helical" evidence="6">
    <location>
        <begin position="154"/>
        <end position="174"/>
    </location>
</feature>
<dbReference type="Pfam" id="PF00892">
    <property type="entry name" value="EamA"/>
    <property type="match status" value="1"/>
</dbReference>
<evidence type="ECO:0000256" key="2">
    <source>
        <dbReference type="ARBA" id="ARBA00009853"/>
    </source>
</evidence>
<feature type="transmembrane region" description="Helical" evidence="6">
    <location>
        <begin position="230"/>
        <end position="253"/>
    </location>
</feature>
<comment type="subcellular location">
    <subcellularLocation>
        <location evidence="1">Membrane</location>
        <topology evidence="1">Multi-pass membrane protein</topology>
    </subcellularLocation>
</comment>
<reference evidence="8 9" key="1">
    <citation type="submission" date="2018-10" db="EMBL/GenBank/DDBJ databases">
        <title>Genomic Encyclopedia of Archaeal and Bacterial Type Strains, Phase II (KMG-II): from individual species to whole genera.</title>
        <authorList>
            <person name="Goeker M."/>
        </authorList>
    </citation>
    <scope>NUCLEOTIDE SEQUENCE [LARGE SCALE GENOMIC DNA]</scope>
    <source>
        <strain evidence="8 9">DSM 29466</strain>
    </source>
</reference>
<organism evidence="8 9">
    <name type="scientific">Litoreibacter meonggei</name>
    <dbReference type="NCBI Taxonomy" id="1049199"/>
    <lineage>
        <taxon>Bacteria</taxon>
        <taxon>Pseudomonadati</taxon>
        <taxon>Pseudomonadota</taxon>
        <taxon>Alphaproteobacteria</taxon>
        <taxon>Rhodobacterales</taxon>
        <taxon>Roseobacteraceae</taxon>
        <taxon>Litoreibacter</taxon>
    </lineage>
</organism>
<feature type="transmembrane region" description="Helical" evidence="6">
    <location>
        <begin position="102"/>
        <end position="124"/>
    </location>
</feature>
<feature type="transmembrane region" description="Helical" evidence="6">
    <location>
        <begin position="46"/>
        <end position="69"/>
    </location>
</feature>
<name>A0A497X385_9RHOB</name>
<comment type="caution">
    <text evidence="8">The sequence shown here is derived from an EMBL/GenBank/DDBJ whole genome shotgun (WGS) entry which is preliminary data.</text>
</comment>
<feature type="domain" description="EamA" evidence="7">
    <location>
        <begin position="18"/>
        <end position="147"/>
    </location>
</feature>
<keyword evidence="4 6" id="KW-1133">Transmembrane helix</keyword>
<feature type="transmembrane region" description="Helical" evidence="6">
    <location>
        <begin position="18"/>
        <end position="40"/>
    </location>
</feature>
<evidence type="ECO:0000256" key="1">
    <source>
        <dbReference type="ARBA" id="ARBA00004141"/>
    </source>
</evidence>
<evidence type="ECO:0000313" key="8">
    <source>
        <dbReference type="EMBL" id="RLJ59289.1"/>
    </source>
</evidence>
<dbReference type="SUPFAM" id="SSF103481">
    <property type="entry name" value="Multidrug resistance efflux transporter EmrE"/>
    <property type="match status" value="2"/>
</dbReference>
<feature type="transmembrane region" description="Helical" evidence="6">
    <location>
        <begin position="285"/>
        <end position="302"/>
    </location>
</feature>
<dbReference type="PANTHER" id="PTHR22911:SF6">
    <property type="entry name" value="SOLUTE CARRIER FAMILY 35 MEMBER G1"/>
    <property type="match status" value="1"/>
</dbReference>
<dbReference type="OrthoDB" id="7855875at2"/>
<dbReference type="InterPro" id="IPR000620">
    <property type="entry name" value="EamA_dom"/>
</dbReference>
<feature type="transmembrane region" description="Helical" evidence="6">
    <location>
        <begin position="260"/>
        <end position="279"/>
    </location>
</feature>
<evidence type="ECO:0000256" key="6">
    <source>
        <dbReference type="SAM" id="Phobius"/>
    </source>
</evidence>
<gene>
    <name evidence="8" type="ORF">BCF46_1437</name>
</gene>
<keyword evidence="9" id="KW-1185">Reference proteome</keyword>
<keyword evidence="3 6" id="KW-0812">Transmembrane</keyword>
<dbReference type="Proteomes" id="UP000269157">
    <property type="component" value="Unassembled WGS sequence"/>
</dbReference>
<evidence type="ECO:0000256" key="3">
    <source>
        <dbReference type="ARBA" id="ARBA00022692"/>
    </source>
</evidence>
<sequence length="308" mass="32737">MTIDATSPILARHDPRQAACLAVFGMVSLSFIDSFVPIIAHDIGIWQFHATRSAIVLAALLPMALIMGWRLQVRNWWAVAWRSFCISSAMILYFGAVASLPVAQVAAGLLTAPIFVLLITWGFYGARIGRWRVLAVLLGFVGVMLVLRPTGGDATALNVIPVGAGLLYAMGAVATRQYCAEESEAVLVAAFFAALGIWGALGLLVLSETVSDPAINGFFGTGLQPWTKGALFWTFGQALVSLVGIAALFRAYLLAEASHVAVFEYSFLIAAGMWGYVLWGQVPDALALIGMVCIICAGVVIIKRSGAA</sequence>
<keyword evidence="5 6" id="KW-0472">Membrane</keyword>
<feature type="transmembrane region" description="Helical" evidence="6">
    <location>
        <begin position="76"/>
        <end position="96"/>
    </location>
</feature>
<feature type="transmembrane region" description="Helical" evidence="6">
    <location>
        <begin position="186"/>
        <end position="210"/>
    </location>
</feature>
<dbReference type="GO" id="GO:0016020">
    <property type="term" value="C:membrane"/>
    <property type="evidence" value="ECO:0007669"/>
    <property type="project" value="UniProtKB-SubCell"/>
</dbReference>
<proteinExistence type="inferred from homology"/>
<dbReference type="PANTHER" id="PTHR22911">
    <property type="entry name" value="ACYL-MALONYL CONDENSING ENZYME-RELATED"/>
    <property type="match status" value="1"/>
</dbReference>
<feature type="transmembrane region" description="Helical" evidence="6">
    <location>
        <begin position="131"/>
        <end position="148"/>
    </location>
</feature>
<dbReference type="AlphaFoldDB" id="A0A497X385"/>
<dbReference type="EMBL" id="RCCE01000002">
    <property type="protein sequence ID" value="RLJ59289.1"/>
    <property type="molecule type" value="Genomic_DNA"/>
</dbReference>
<evidence type="ECO:0000313" key="9">
    <source>
        <dbReference type="Proteomes" id="UP000269157"/>
    </source>
</evidence>
<evidence type="ECO:0000259" key="7">
    <source>
        <dbReference type="Pfam" id="PF00892"/>
    </source>
</evidence>
<comment type="similarity">
    <text evidence="2">Belongs to the drug/metabolite transporter (DMT) superfamily. 10 TMS drug/metabolite exporter (DME) (TC 2.A.7.3) family.</text>
</comment>
<dbReference type="InterPro" id="IPR037185">
    <property type="entry name" value="EmrE-like"/>
</dbReference>
<protein>
    <submittedName>
        <fullName evidence="8">EamA-like transporter family protein</fullName>
    </submittedName>
</protein>
<accession>A0A497X385</accession>